<evidence type="ECO:0000256" key="1">
    <source>
        <dbReference type="ARBA" id="ARBA00004613"/>
    </source>
</evidence>
<accession>A0A1H7FRB8</accession>
<dbReference type="SUPFAM" id="SSF88713">
    <property type="entry name" value="Glycoside hydrolase/deacetylase"/>
    <property type="match status" value="1"/>
</dbReference>
<dbReference type="InterPro" id="IPR011330">
    <property type="entry name" value="Glyco_hydro/deAcase_b/a-brl"/>
</dbReference>
<evidence type="ECO:0000313" key="5">
    <source>
        <dbReference type="Proteomes" id="UP000198620"/>
    </source>
</evidence>
<dbReference type="PANTHER" id="PTHR34216">
    <property type="match status" value="1"/>
</dbReference>
<gene>
    <name evidence="4" type="ORF">SAMN05216387_10165</name>
</gene>
<proteinExistence type="predicted"/>
<dbReference type="PANTHER" id="PTHR34216:SF3">
    <property type="entry name" value="POLY-BETA-1,6-N-ACETYL-D-GLUCOSAMINE N-DEACETYLASE"/>
    <property type="match status" value="1"/>
</dbReference>
<dbReference type="GO" id="GO:0005576">
    <property type="term" value="C:extracellular region"/>
    <property type="evidence" value="ECO:0007669"/>
    <property type="project" value="UniProtKB-SubCell"/>
</dbReference>
<dbReference type="GO" id="GO:0005975">
    <property type="term" value="P:carbohydrate metabolic process"/>
    <property type="evidence" value="ECO:0007669"/>
    <property type="project" value="InterPro"/>
</dbReference>
<dbReference type="RefSeq" id="WP_218141456.1">
    <property type="nucleotide sequence ID" value="NZ_FOBH01000001.1"/>
</dbReference>
<dbReference type="InterPro" id="IPR002509">
    <property type="entry name" value="NODB_dom"/>
</dbReference>
<evidence type="ECO:0000313" key="4">
    <source>
        <dbReference type="EMBL" id="SEK28528.1"/>
    </source>
</evidence>
<keyword evidence="5" id="KW-1185">Reference proteome</keyword>
<dbReference type="PROSITE" id="PS51677">
    <property type="entry name" value="NODB"/>
    <property type="match status" value="1"/>
</dbReference>
<sequence>MAAHESGYVEGPSRTIRPWTSLPSRTLLSLLSPGGRDSRLSILIYHRVLPHPDTLFPDESDAVNFDQQMKQLVACFNVIPLIDAVQGLNRGKLPSRAACITFDDGYADNAEIALPILQKHGLHATFFVASSFLDGGRMWNDTVIELVRRAPGPELDLSSVGLGQFQIGSIPQRRQAIHYLLGELKYMGLESRKAKVEAMCTLVPVLPPRNLMMTSDQVRVLHRAGMEIGGHTANHPILSGMENNTARAEIAQGKEMLEGITRAPVRLFAYPNGKPGRDYLSDHVRILKGLGFDGAVSTAYGVAKKDCDVFQLPRFTPWGRGLARFTLQMARNMLATPEIV</sequence>
<dbReference type="GO" id="GO:0016810">
    <property type="term" value="F:hydrolase activity, acting on carbon-nitrogen (but not peptide) bonds"/>
    <property type="evidence" value="ECO:0007669"/>
    <property type="project" value="InterPro"/>
</dbReference>
<dbReference type="CDD" id="cd10918">
    <property type="entry name" value="CE4_NodB_like_5s_6s"/>
    <property type="match status" value="1"/>
</dbReference>
<dbReference type="Pfam" id="PF01522">
    <property type="entry name" value="Polysacc_deac_1"/>
    <property type="match status" value="2"/>
</dbReference>
<dbReference type="Proteomes" id="UP000198620">
    <property type="component" value="Unassembled WGS sequence"/>
</dbReference>
<protein>
    <submittedName>
        <fullName evidence="4">Peptidoglycan/xylan/chitin deacetylase, PgdA/CDA1 family</fullName>
    </submittedName>
</protein>
<dbReference type="AlphaFoldDB" id="A0A1H7FRB8"/>
<reference evidence="4 5" key="1">
    <citation type="submission" date="2016-10" db="EMBL/GenBank/DDBJ databases">
        <authorList>
            <person name="de Groot N.N."/>
        </authorList>
    </citation>
    <scope>NUCLEOTIDE SEQUENCE [LARGE SCALE GENOMIC DNA]</scope>
    <source>
        <strain evidence="4 5">Nv1</strain>
    </source>
</reference>
<evidence type="ECO:0000259" key="3">
    <source>
        <dbReference type="PROSITE" id="PS51677"/>
    </source>
</evidence>
<keyword evidence="2" id="KW-0732">Signal</keyword>
<dbReference type="EMBL" id="FOBH01000001">
    <property type="protein sequence ID" value="SEK28528.1"/>
    <property type="molecule type" value="Genomic_DNA"/>
</dbReference>
<dbReference type="STRING" id="1233.SAMN05216387_10165"/>
<evidence type="ECO:0000256" key="2">
    <source>
        <dbReference type="ARBA" id="ARBA00022729"/>
    </source>
</evidence>
<dbReference type="InterPro" id="IPR051398">
    <property type="entry name" value="Polysacch_Deacetylase"/>
</dbReference>
<feature type="domain" description="NodB homology" evidence="3">
    <location>
        <begin position="96"/>
        <end position="340"/>
    </location>
</feature>
<organism evidence="4 5">
    <name type="scientific">Nitrosovibrio tenuis</name>
    <dbReference type="NCBI Taxonomy" id="1233"/>
    <lineage>
        <taxon>Bacteria</taxon>
        <taxon>Pseudomonadati</taxon>
        <taxon>Pseudomonadota</taxon>
        <taxon>Betaproteobacteria</taxon>
        <taxon>Nitrosomonadales</taxon>
        <taxon>Nitrosomonadaceae</taxon>
        <taxon>Nitrosovibrio</taxon>
    </lineage>
</organism>
<comment type="subcellular location">
    <subcellularLocation>
        <location evidence="1">Secreted</location>
    </subcellularLocation>
</comment>
<dbReference type="Gene3D" id="3.20.20.370">
    <property type="entry name" value="Glycoside hydrolase/deacetylase"/>
    <property type="match status" value="1"/>
</dbReference>
<name>A0A1H7FRB8_9PROT</name>